<proteinExistence type="predicted"/>
<protein>
    <submittedName>
        <fullName evidence="1">Uncharacterized protein</fullName>
    </submittedName>
</protein>
<keyword evidence="2" id="KW-1185">Reference proteome</keyword>
<sequence length="203" mass="23250">MLIACRDRFEINRLKDRLKSEFEMKDLGETRVILGMEIVRDRKSRTLRRYWEGLDGKDFVCQCSWEPRVCYGTKTHGLIYGIENNCDILGYCDSDYASDHLSKKHINVRDAFLVALHDAKVVHLKKILSKDNVDDMFSKSLPSAAFEHCSNLIQLKLYGRAEARHDQNAFCNLVSISISCLSVFGGLVRDLVSSSDLYIMVEC</sequence>
<name>A0ACB8Z6W8_ARCLA</name>
<comment type="caution">
    <text evidence="1">The sequence shown here is derived from an EMBL/GenBank/DDBJ whole genome shotgun (WGS) entry which is preliminary data.</text>
</comment>
<dbReference type="EMBL" id="CM042057">
    <property type="protein sequence ID" value="KAI3693308.1"/>
    <property type="molecule type" value="Genomic_DNA"/>
</dbReference>
<gene>
    <name evidence="1" type="ORF">L6452_33142</name>
</gene>
<organism evidence="1 2">
    <name type="scientific">Arctium lappa</name>
    <name type="common">Greater burdock</name>
    <name type="synonym">Lappa major</name>
    <dbReference type="NCBI Taxonomy" id="4217"/>
    <lineage>
        <taxon>Eukaryota</taxon>
        <taxon>Viridiplantae</taxon>
        <taxon>Streptophyta</taxon>
        <taxon>Embryophyta</taxon>
        <taxon>Tracheophyta</taxon>
        <taxon>Spermatophyta</taxon>
        <taxon>Magnoliopsida</taxon>
        <taxon>eudicotyledons</taxon>
        <taxon>Gunneridae</taxon>
        <taxon>Pentapetalae</taxon>
        <taxon>asterids</taxon>
        <taxon>campanulids</taxon>
        <taxon>Asterales</taxon>
        <taxon>Asteraceae</taxon>
        <taxon>Carduoideae</taxon>
        <taxon>Cardueae</taxon>
        <taxon>Arctiinae</taxon>
        <taxon>Arctium</taxon>
    </lineage>
</organism>
<dbReference type="Proteomes" id="UP001055879">
    <property type="component" value="Linkage Group LG11"/>
</dbReference>
<reference evidence="1 2" key="2">
    <citation type="journal article" date="2022" name="Mol. Ecol. Resour.">
        <title>The genomes of chicory, endive, great burdock and yacon provide insights into Asteraceae paleo-polyploidization history and plant inulin production.</title>
        <authorList>
            <person name="Fan W."/>
            <person name="Wang S."/>
            <person name="Wang H."/>
            <person name="Wang A."/>
            <person name="Jiang F."/>
            <person name="Liu H."/>
            <person name="Zhao H."/>
            <person name="Xu D."/>
            <person name="Zhang Y."/>
        </authorList>
    </citation>
    <scope>NUCLEOTIDE SEQUENCE [LARGE SCALE GENOMIC DNA]</scope>
    <source>
        <strain evidence="2">cv. Niubang</strain>
    </source>
</reference>
<evidence type="ECO:0000313" key="2">
    <source>
        <dbReference type="Proteomes" id="UP001055879"/>
    </source>
</evidence>
<reference evidence="2" key="1">
    <citation type="journal article" date="2022" name="Mol. Ecol. Resour.">
        <title>The genomes of chicory, endive, great burdock and yacon provide insights into Asteraceae palaeo-polyploidization history and plant inulin production.</title>
        <authorList>
            <person name="Fan W."/>
            <person name="Wang S."/>
            <person name="Wang H."/>
            <person name="Wang A."/>
            <person name="Jiang F."/>
            <person name="Liu H."/>
            <person name="Zhao H."/>
            <person name="Xu D."/>
            <person name="Zhang Y."/>
        </authorList>
    </citation>
    <scope>NUCLEOTIDE SEQUENCE [LARGE SCALE GENOMIC DNA]</scope>
    <source>
        <strain evidence="2">cv. Niubang</strain>
    </source>
</reference>
<evidence type="ECO:0000313" key="1">
    <source>
        <dbReference type="EMBL" id="KAI3693308.1"/>
    </source>
</evidence>
<accession>A0ACB8Z6W8</accession>